<dbReference type="Pfam" id="PF11937">
    <property type="entry name" value="DUF3455"/>
    <property type="match status" value="1"/>
</dbReference>
<dbReference type="EMBL" id="CAJVPP010000251">
    <property type="protein sequence ID" value="CAG8461072.1"/>
    <property type="molecule type" value="Genomic_DNA"/>
</dbReference>
<dbReference type="SUPFAM" id="SSF54593">
    <property type="entry name" value="Glyoxalase/Bleomycin resistance protein/Dihydroxybiphenyl dioxygenase"/>
    <property type="match status" value="1"/>
</dbReference>
<evidence type="ECO:0000256" key="1">
    <source>
        <dbReference type="ARBA" id="ARBA00022723"/>
    </source>
</evidence>
<evidence type="ECO:0000313" key="4">
    <source>
        <dbReference type="EMBL" id="CAG8461072.1"/>
    </source>
</evidence>
<dbReference type="Gene3D" id="3.10.180.10">
    <property type="entry name" value="2,3-Dihydroxybiphenyl 1,2-Dioxygenase, domain 1"/>
    <property type="match status" value="1"/>
</dbReference>
<evidence type="ECO:0000313" key="5">
    <source>
        <dbReference type="Proteomes" id="UP000789375"/>
    </source>
</evidence>
<keyword evidence="5" id="KW-1185">Reference proteome</keyword>
<evidence type="ECO:0000259" key="3">
    <source>
        <dbReference type="PROSITE" id="PS51819"/>
    </source>
</evidence>
<gene>
    <name evidence="4" type="ORF">FMOSSE_LOCUS2039</name>
</gene>
<feature type="region of interest" description="Disordered" evidence="2">
    <location>
        <begin position="140"/>
        <end position="180"/>
    </location>
</feature>
<dbReference type="Pfam" id="PF00903">
    <property type="entry name" value="Glyoxalase"/>
    <property type="match status" value="1"/>
</dbReference>
<accession>A0A9N8Z102</accession>
<feature type="compositionally biased region" description="Basic and acidic residues" evidence="2">
    <location>
        <begin position="158"/>
        <end position="176"/>
    </location>
</feature>
<dbReference type="InterPro" id="IPR029068">
    <property type="entry name" value="Glyas_Bleomycin-R_OHBP_Dase"/>
</dbReference>
<sequence>MSKTPVLGSFNHLALCVGDYEESIKFYDSFLTQLGYKQKIINDKYTMWINSLSGGQIAISPTRPENKESKHVRYSVGYHHIALNASSREQVDKFHEFLVKNDYKVLDEPKEYDYVPGYYAVFWTDLDGMKFELCHVPIPNVQEDHTPTPKADSVEETNGDKSDIPMRPEGKDHENSGESDENVNVIGTVTEKPNIQLPKNITVPTGNKFKFLLSAYGVQIYKCVVNKDGVPNNWTQVTPDTYFVNDKRTESFVPEYEVAYHYFLKKPIHEGRAVWESLVKGDDSLLVAKSVATNVSPDGNMHLPWLVNEVTYHEGKGRFSDITYVLRVNTVEGNPPPNEYCGIHYQGGAIVKVAYSAEYWFFH</sequence>
<dbReference type="PANTHER" id="PTHR36113:SF6">
    <property type="entry name" value="FOSFOMYCIN RESISTANCE PROTEIN FOSX"/>
    <property type="match status" value="1"/>
</dbReference>
<keyword evidence="1" id="KW-0479">Metal-binding</keyword>
<comment type="caution">
    <text evidence="4">The sequence shown here is derived from an EMBL/GenBank/DDBJ whole genome shotgun (WGS) entry which is preliminary data.</text>
</comment>
<dbReference type="InterPro" id="IPR021851">
    <property type="entry name" value="DUF3455"/>
</dbReference>
<organism evidence="4 5">
    <name type="scientific">Funneliformis mosseae</name>
    <name type="common">Endomycorrhizal fungus</name>
    <name type="synonym">Glomus mosseae</name>
    <dbReference type="NCBI Taxonomy" id="27381"/>
    <lineage>
        <taxon>Eukaryota</taxon>
        <taxon>Fungi</taxon>
        <taxon>Fungi incertae sedis</taxon>
        <taxon>Mucoromycota</taxon>
        <taxon>Glomeromycotina</taxon>
        <taxon>Glomeromycetes</taxon>
        <taxon>Glomerales</taxon>
        <taxon>Glomeraceae</taxon>
        <taxon>Funneliformis</taxon>
    </lineage>
</organism>
<evidence type="ECO:0000256" key="2">
    <source>
        <dbReference type="SAM" id="MobiDB-lite"/>
    </source>
</evidence>
<protein>
    <submittedName>
        <fullName evidence="4">3382_t:CDS:1</fullName>
    </submittedName>
</protein>
<dbReference type="InterPro" id="IPR051332">
    <property type="entry name" value="Fosfomycin_Res_Enzymes"/>
</dbReference>
<feature type="domain" description="VOC" evidence="3">
    <location>
        <begin position="9"/>
        <end position="136"/>
    </location>
</feature>
<dbReference type="PANTHER" id="PTHR36113">
    <property type="entry name" value="LYASE, PUTATIVE-RELATED-RELATED"/>
    <property type="match status" value="1"/>
</dbReference>
<dbReference type="InterPro" id="IPR037523">
    <property type="entry name" value="VOC_core"/>
</dbReference>
<dbReference type="GO" id="GO:0046872">
    <property type="term" value="F:metal ion binding"/>
    <property type="evidence" value="ECO:0007669"/>
    <property type="project" value="UniProtKB-KW"/>
</dbReference>
<reference evidence="4" key="1">
    <citation type="submission" date="2021-06" db="EMBL/GenBank/DDBJ databases">
        <authorList>
            <person name="Kallberg Y."/>
            <person name="Tangrot J."/>
            <person name="Rosling A."/>
        </authorList>
    </citation>
    <scope>NUCLEOTIDE SEQUENCE</scope>
    <source>
        <strain evidence="4">87-6 pot B 2015</strain>
    </source>
</reference>
<dbReference type="Proteomes" id="UP000789375">
    <property type="component" value="Unassembled WGS sequence"/>
</dbReference>
<name>A0A9N8Z102_FUNMO</name>
<dbReference type="AlphaFoldDB" id="A0A9N8Z102"/>
<proteinExistence type="predicted"/>
<dbReference type="PROSITE" id="PS51819">
    <property type="entry name" value="VOC"/>
    <property type="match status" value="1"/>
</dbReference>
<dbReference type="InterPro" id="IPR004360">
    <property type="entry name" value="Glyas_Fos-R_dOase_dom"/>
</dbReference>